<evidence type="ECO:0000313" key="1">
    <source>
        <dbReference type="EMBL" id="MBB6675866.1"/>
    </source>
</evidence>
<dbReference type="EMBL" id="JACJVN010000006">
    <property type="protein sequence ID" value="MBB6675866.1"/>
    <property type="molecule type" value="Genomic_DNA"/>
</dbReference>
<name>A0A841T742_9BACL</name>
<reference evidence="1 2" key="1">
    <citation type="submission" date="2020-08" db="EMBL/GenBank/DDBJ databases">
        <title>Cohnella phylogeny.</title>
        <authorList>
            <person name="Dunlap C."/>
        </authorList>
    </citation>
    <scope>NUCLEOTIDE SEQUENCE [LARGE SCALE GENOMIC DNA]</scope>
    <source>
        <strain evidence="1 2">DSM 103658</strain>
    </source>
</reference>
<gene>
    <name evidence="1" type="ORF">H4Q31_00815</name>
</gene>
<organism evidence="1 2">
    <name type="scientific">Cohnella lubricantis</name>
    <dbReference type="NCBI Taxonomy" id="2163172"/>
    <lineage>
        <taxon>Bacteria</taxon>
        <taxon>Bacillati</taxon>
        <taxon>Bacillota</taxon>
        <taxon>Bacilli</taxon>
        <taxon>Bacillales</taxon>
        <taxon>Paenibacillaceae</taxon>
        <taxon>Cohnella</taxon>
    </lineage>
</organism>
<accession>A0A841T742</accession>
<dbReference type="RefSeq" id="WP_185177175.1">
    <property type="nucleotide sequence ID" value="NZ_JACJVN010000006.1"/>
</dbReference>
<protein>
    <submittedName>
        <fullName evidence="1">Uncharacterized protein</fullName>
    </submittedName>
</protein>
<sequence length="62" mass="7186">MFAVSASRVWLRIARLHTRAVIPMLLKQVEFTKSPRHPDMMWTADPVPGPSEKWTVRAARRT</sequence>
<evidence type="ECO:0000313" key="2">
    <source>
        <dbReference type="Proteomes" id="UP000574133"/>
    </source>
</evidence>
<dbReference type="AlphaFoldDB" id="A0A841T742"/>
<keyword evidence="2" id="KW-1185">Reference proteome</keyword>
<proteinExistence type="predicted"/>
<comment type="caution">
    <text evidence="1">The sequence shown here is derived from an EMBL/GenBank/DDBJ whole genome shotgun (WGS) entry which is preliminary data.</text>
</comment>
<dbReference type="Proteomes" id="UP000574133">
    <property type="component" value="Unassembled WGS sequence"/>
</dbReference>